<proteinExistence type="predicted"/>
<feature type="domain" description="F-box/LRR-repeat protein 15/At3g58940/PEG3-like LRR" evidence="1">
    <location>
        <begin position="142"/>
        <end position="225"/>
    </location>
</feature>
<dbReference type="AlphaFoldDB" id="A0A5N6QB94"/>
<dbReference type="InterPro" id="IPR055411">
    <property type="entry name" value="LRR_FXL15/At3g58940/PEG3-like"/>
</dbReference>
<dbReference type="SUPFAM" id="SSF52047">
    <property type="entry name" value="RNI-like"/>
    <property type="match status" value="1"/>
</dbReference>
<keyword evidence="3" id="KW-1185">Reference proteome</keyword>
<dbReference type="InterPro" id="IPR032675">
    <property type="entry name" value="LRR_dom_sf"/>
</dbReference>
<dbReference type="PANTHER" id="PTHR38926">
    <property type="entry name" value="F-BOX DOMAIN CONTAINING PROTEIN, EXPRESSED"/>
    <property type="match status" value="1"/>
</dbReference>
<dbReference type="Gene3D" id="3.80.10.10">
    <property type="entry name" value="Ribonuclease Inhibitor"/>
    <property type="match status" value="1"/>
</dbReference>
<accession>A0A5N6QB94</accession>
<dbReference type="PANTHER" id="PTHR38926:SF13">
    <property type="entry name" value="F-BOX DOMAIN CONTAINING PROTEIN, EXPRESSED"/>
    <property type="match status" value="1"/>
</dbReference>
<gene>
    <name evidence="2" type="ORF">FH972_000242</name>
</gene>
<protein>
    <recommendedName>
        <fullName evidence="1">F-box/LRR-repeat protein 15/At3g58940/PEG3-like LRR domain-containing protein</fullName>
    </recommendedName>
</protein>
<sequence length="252" mass="29048">MKDKELVETVSCVCSSWRLVCWDILLWKSENTLDFTALKRSCRRDFCESYHSVATKLMSVLKSIAFEEDRLTSVTSMVFHWALPLSDKHLVYLAERSPRLQRLSLYCAKRITDRGFSRAIRNWKAIEEMSLGSLDPRYYDHIIREIGIHCKKLQVFCLCSLELNEYFAVLIAENLRYLKELGLQNVSISRASLHAILSKCSKLVTVSITDCGIAEPKNVEIRSTKAGYKIKWLIGTETEEVHSLNSMLDALW</sequence>
<name>A0A5N6QB94_9ROSI</name>
<evidence type="ECO:0000313" key="3">
    <source>
        <dbReference type="Proteomes" id="UP000327013"/>
    </source>
</evidence>
<dbReference type="OrthoDB" id="1929062at2759"/>
<evidence type="ECO:0000313" key="2">
    <source>
        <dbReference type="EMBL" id="KAE7995453.1"/>
    </source>
</evidence>
<dbReference type="Proteomes" id="UP000327013">
    <property type="component" value="Chromosome 1"/>
</dbReference>
<dbReference type="EMBL" id="CM017321">
    <property type="protein sequence ID" value="KAE7995453.1"/>
    <property type="molecule type" value="Genomic_DNA"/>
</dbReference>
<reference evidence="2 3" key="1">
    <citation type="submission" date="2019-06" db="EMBL/GenBank/DDBJ databases">
        <title>A chromosomal-level reference genome of Carpinus fangiana (Coryloideae, Betulaceae).</title>
        <authorList>
            <person name="Yang X."/>
            <person name="Wang Z."/>
            <person name="Zhang L."/>
            <person name="Hao G."/>
            <person name="Liu J."/>
            <person name="Yang Y."/>
        </authorList>
    </citation>
    <scope>NUCLEOTIDE SEQUENCE [LARGE SCALE GENOMIC DNA]</scope>
    <source>
        <strain evidence="2">Cfa_2016G</strain>
        <tissue evidence="2">Leaf</tissue>
    </source>
</reference>
<dbReference type="Pfam" id="PF24758">
    <property type="entry name" value="LRR_At5g56370"/>
    <property type="match status" value="1"/>
</dbReference>
<evidence type="ECO:0000259" key="1">
    <source>
        <dbReference type="Pfam" id="PF24758"/>
    </source>
</evidence>
<organism evidence="2 3">
    <name type="scientific">Carpinus fangiana</name>
    <dbReference type="NCBI Taxonomy" id="176857"/>
    <lineage>
        <taxon>Eukaryota</taxon>
        <taxon>Viridiplantae</taxon>
        <taxon>Streptophyta</taxon>
        <taxon>Embryophyta</taxon>
        <taxon>Tracheophyta</taxon>
        <taxon>Spermatophyta</taxon>
        <taxon>Magnoliopsida</taxon>
        <taxon>eudicotyledons</taxon>
        <taxon>Gunneridae</taxon>
        <taxon>Pentapetalae</taxon>
        <taxon>rosids</taxon>
        <taxon>fabids</taxon>
        <taxon>Fagales</taxon>
        <taxon>Betulaceae</taxon>
        <taxon>Carpinus</taxon>
    </lineage>
</organism>